<accession>A0AAU9JY53</accession>
<sequence>METFHPLDQHCFNGRPDYRFEKLIGSGSFGSVYKAYSIQNNLAVAIKRSAKSGSLVSREYKILKETASSENCVRLLDIFYSITEDGKYIQHLVFEYLPENLSRFIRNRKRAHHPLDHAEICSIFKQILQGLQFIHGKNILHRDLKPENVLIDPITMKVKLCDFGSAKIQTDKNTPFIVSRYYRAPELIFCNCKYGSEIDIWAAGCIFLELFLGSPVFLGKNEGNQFIQQANILGPPSLSDIIRLTENTQIKPKIAAKAIKIGKKQNILEFLRRSPKANEALDLIQNMLSWDPTKRPSATECLNHPFFDVC</sequence>
<comment type="caution">
    <text evidence="10">The sequence shown here is derived from an EMBL/GenBank/DDBJ whole genome shotgun (WGS) entry which is preliminary data.</text>
</comment>
<dbReference type="GO" id="GO:0030154">
    <property type="term" value="P:cell differentiation"/>
    <property type="evidence" value="ECO:0007669"/>
    <property type="project" value="TreeGrafter"/>
</dbReference>
<evidence type="ECO:0000313" key="10">
    <source>
        <dbReference type="EMBL" id="CAG9331771.1"/>
    </source>
</evidence>
<dbReference type="Proteomes" id="UP001162131">
    <property type="component" value="Unassembled WGS sequence"/>
</dbReference>
<evidence type="ECO:0000313" key="11">
    <source>
        <dbReference type="Proteomes" id="UP001162131"/>
    </source>
</evidence>
<dbReference type="EMBL" id="CAJZBQ010000053">
    <property type="protein sequence ID" value="CAG9331771.1"/>
    <property type="molecule type" value="Genomic_DNA"/>
</dbReference>
<keyword evidence="2 8" id="KW-0723">Serine/threonine-protein kinase</keyword>
<reference evidence="10" key="1">
    <citation type="submission" date="2021-09" db="EMBL/GenBank/DDBJ databases">
        <authorList>
            <consortium name="AG Swart"/>
            <person name="Singh M."/>
            <person name="Singh A."/>
            <person name="Seah K."/>
            <person name="Emmerich C."/>
        </authorList>
    </citation>
    <scope>NUCLEOTIDE SEQUENCE</scope>
    <source>
        <strain evidence="10">ATCC30299</strain>
    </source>
</reference>
<gene>
    <name evidence="10" type="ORF">BSTOLATCC_MIC53833</name>
</gene>
<dbReference type="Pfam" id="PF00069">
    <property type="entry name" value="Pkinase"/>
    <property type="match status" value="1"/>
</dbReference>
<dbReference type="InterPro" id="IPR008271">
    <property type="entry name" value="Ser/Thr_kinase_AS"/>
</dbReference>
<dbReference type="InterPro" id="IPR000719">
    <property type="entry name" value="Prot_kinase_dom"/>
</dbReference>
<evidence type="ECO:0000256" key="1">
    <source>
        <dbReference type="ARBA" id="ARBA00005527"/>
    </source>
</evidence>
<keyword evidence="11" id="KW-1185">Reference proteome</keyword>
<dbReference type="GO" id="GO:0007165">
    <property type="term" value="P:signal transduction"/>
    <property type="evidence" value="ECO:0007669"/>
    <property type="project" value="TreeGrafter"/>
</dbReference>
<evidence type="ECO:0000256" key="3">
    <source>
        <dbReference type="ARBA" id="ARBA00022679"/>
    </source>
</evidence>
<protein>
    <recommendedName>
        <fullName evidence="9">Protein kinase domain-containing protein</fullName>
    </recommendedName>
</protein>
<dbReference type="GO" id="GO:0004674">
    <property type="term" value="F:protein serine/threonine kinase activity"/>
    <property type="evidence" value="ECO:0007669"/>
    <property type="project" value="UniProtKB-KW"/>
</dbReference>
<dbReference type="Gene3D" id="1.10.510.10">
    <property type="entry name" value="Transferase(Phosphotransferase) domain 1"/>
    <property type="match status" value="1"/>
</dbReference>
<dbReference type="PROSITE" id="PS50011">
    <property type="entry name" value="PROTEIN_KINASE_DOM"/>
    <property type="match status" value="1"/>
</dbReference>
<dbReference type="AlphaFoldDB" id="A0AAU9JY53"/>
<keyword evidence="4 7" id="KW-0547">Nucleotide-binding</keyword>
<feature type="domain" description="Protein kinase" evidence="9">
    <location>
        <begin position="18"/>
        <end position="307"/>
    </location>
</feature>
<feature type="binding site" evidence="7">
    <location>
        <position position="47"/>
    </location>
    <ligand>
        <name>ATP</name>
        <dbReference type="ChEBI" id="CHEBI:30616"/>
    </ligand>
</feature>
<dbReference type="PANTHER" id="PTHR24057:SF0">
    <property type="entry name" value="PROTEIN KINASE SHAGGY-RELATED"/>
    <property type="match status" value="1"/>
</dbReference>
<dbReference type="FunFam" id="1.10.510.10:FF:000624">
    <property type="entry name" value="Mitogen-activated protein kinase"/>
    <property type="match status" value="1"/>
</dbReference>
<evidence type="ECO:0000256" key="8">
    <source>
        <dbReference type="RuleBase" id="RU000304"/>
    </source>
</evidence>
<dbReference type="InterPro" id="IPR050591">
    <property type="entry name" value="GSK-3"/>
</dbReference>
<dbReference type="GO" id="GO:0005634">
    <property type="term" value="C:nucleus"/>
    <property type="evidence" value="ECO:0007669"/>
    <property type="project" value="TreeGrafter"/>
</dbReference>
<evidence type="ECO:0000256" key="5">
    <source>
        <dbReference type="ARBA" id="ARBA00022777"/>
    </source>
</evidence>
<dbReference type="PROSITE" id="PS00108">
    <property type="entry name" value="PROTEIN_KINASE_ST"/>
    <property type="match status" value="1"/>
</dbReference>
<name>A0AAU9JY53_9CILI</name>
<keyword evidence="6 7" id="KW-0067">ATP-binding</keyword>
<proteinExistence type="inferred from homology"/>
<dbReference type="SUPFAM" id="SSF56112">
    <property type="entry name" value="Protein kinase-like (PK-like)"/>
    <property type="match status" value="1"/>
</dbReference>
<dbReference type="PROSITE" id="PS00107">
    <property type="entry name" value="PROTEIN_KINASE_ATP"/>
    <property type="match status" value="1"/>
</dbReference>
<dbReference type="SMART" id="SM00220">
    <property type="entry name" value="S_TKc"/>
    <property type="match status" value="1"/>
</dbReference>
<evidence type="ECO:0000256" key="4">
    <source>
        <dbReference type="ARBA" id="ARBA00022741"/>
    </source>
</evidence>
<evidence type="ECO:0000256" key="2">
    <source>
        <dbReference type="ARBA" id="ARBA00022527"/>
    </source>
</evidence>
<dbReference type="GO" id="GO:0005737">
    <property type="term" value="C:cytoplasm"/>
    <property type="evidence" value="ECO:0007669"/>
    <property type="project" value="TreeGrafter"/>
</dbReference>
<keyword evidence="3" id="KW-0808">Transferase</keyword>
<comment type="similarity">
    <text evidence="1">Belongs to the protein kinase superfamily. CMGC Ser/Thr protein kinase family. GSK-3 subfamily.</text>
</comment>
<evidence type="ECO:0000256" key="6">
    <source>
        <dbReference type="ARBA" id="ARBA00022840"/>
    </source>
</evidence>
<evidence type="ECO:0000259" key="9">
    <source>
        <dbReference type="PROSITE" id="PS50011"/>
    </source>
</evidence>
<dbReference type="Gene3D" id="3.30.200.20">
    <property type="entry name" value="Phosphorylase Kinase, domain 1"/>
    <property type="match status" value="1"/>
</dbReference>
<dbReference type="PANTHER" id="PTHR24057">
    <property type="entry name" value="GLYCOGEN SYNTHASE KINASE-3 ALPHA"/>
    <property type="match status" value="1"/>
</dbReference>
<dbReference type="InterPro" id="IPR017441">
    <property type="entry name" value="Protein_kinase_ATP_BS"/>
</dbReference>
<dbReference type="InterPro" id="IPR011009">
    <property type="entry name" value="Kinase-like_dom_sf"/>
</dbReference>
<keyword evidence="5" id="KW-0418">Kinase</keyword>
<dbReference type="GO" id="GO:0005524">
    <property type="term" value="F:ATP binding"/>
    <property type="evidence" value="ECO:0007669"/>
    <property type="project" value="UniProtKB-UniRule"/>
</dbReference>
<evidence type="ECO:0000256" key="7">
    <source>
        <dbReference type="PROSITE-ProRule" id="PRU10141"/>
    </source>
</evidence>
<organism evidence="10 11">
    <name type="scientific">Blepharisma stoltei</name>
    <dbReference type="NCBI Taxonomy" id="1481888"/>
    <lineage>
        <taxon>Eukaryota</taxon>
        <taxon>Sar</taxon>
        <taxon>Alveolata</taxon>
        <taxon>Ciliophora</taxon>
        <taxon>Postciliodesmatophora</taxon>
        <taxon>Heterotrichea</taxon>
        <taxon>Heterotrichida</taxon>
        <taxon>Blepharismidae</taxon>
        <taxon>Blepharisma</taxon>
    </lineage>
</organism>